<dbReference type="Proteomes" id="UP000095463">
    <property type="component" value="Unassembled WGS sequence"/>
</dbReference>
<dbReference type="EMBL" id="LAJE02000165">
    <property type="protein sequence ID" value="OEO31228.1"/>
    <property type="molecule type" value="Genomic_DNA"/>
</dbReference>
<dbReference type="PANTHER" id="PTHR14136">
    <property type="entry name" value="BTB_POZ DOMAIN-CONTAINING PROTEIN KCTD9"/>
    <property type="match status" value="1"/>
</dbReference>
<dbReference type="OrthoDB" id="5293049at2"/>
<dbReference type="RefSeq" id="WP_069909566.1">
    <property type="nucleotide sequence ID" value="NZ_LAJE02000165.1"/>
</dbReference>
<sequence>MHPPAMTIEDRTLTRADVAGLIGDDPVRLVGCTLDEAKLADLDLTGWVFERCSFARTDFGKAELELARFLNCRGAFALFRGANLEDAAFRSSDFNNASFRGATLSSVSFEDCKLTGCDMADARSMDVRFTNTLLVSAKLPGFNFRKETLVGVDFSSADLAKCDFREASFENCSIREANIDDARFQDADLRGADLGGLSILAQAGRFKGAVVSAAQAELILSQTGLKVRAR</sequence>
<dbReference type="InterPro" id="IPR001646">
    <property type="entry name" value="5peptide_repeat"/>
</dbReference>
<evidence type="ECO:0008006" key="3">
    <source>
        <dbReference type="Google" id="ProtNLM"/>
    </source>
</evidence>
<evidence type="ECO:0000313" key="1">
    <source>
        <dbReference type="EMBL" id="OEO31228.1"/>
    </source>
</evidence>
<evidence type="ECO:0000313" key="2">
    <source>
        <dbReference type="Proteomes" id="UP000095463"/>
    </source>
</evidence>
<proteinExistence type="predicted"/>
<dbReference type="InterPro" id="IPR051082">
    <property type="entry name" value="Pentapeptide-BTB/POZ_domain"/>
</dbReference>
<accession>A0A1E5XRL2</accession>
<gene>
    <name evidence="1" type="ORF">VW23_017225</name>
</gene>
<organism evidence="1 2">
    <name type="scientific">Devosia insulae DS-56</name>
    <dbReference type="NCBI Taxonomy" id="1116389"/>
    <lineage>
        <taxon>Bacteria</taxon>
        <taxon>Pseudomonadati</taxon>
        <taxon>Pseudomonadota</taxon>
        <taxon>Alphaproteobacteria</taxon>
        <taxon>Hyphomicrobiales</taxon>
        <taxon>Devosiaceae</taxon>
        <taxon>Devosia</taxon>
    </lineage>
</organism>
<dbReference type="PANTHER" id="PTHR14136:SF17">
    <property type="entry name" value="BTB_POZ DOMAIN-CONTAINING PROTEIN KCTD9"/>
    <property type="match status" value="1"/>
</dbReference>
<comment type="caution">
    <text evidence="1">The sequence shown here is derived from an EMBL/GenBank/DDBJ whole genome shotgun (WGS) entry which is preliminary data.</text>
</comment>
<dbReference type="AlphaFoldDB" id="A0A1E5XRL2"/>
<keyword evidence="2" id="KW-1185">Reference proteome</keyword>
<protein>
    <recommendedName>
        <fullName evidence="3">Pentapeptide repeat-containing protein</fullName>
    </recommendedName>
</protein>
<name>A0A1E5XRL2_9HYPH</name>
<dbReference type="Pfam" id="PF13599">
    <property type="entry name" value="Pentapeptide_4"/>
    <property type="match status" value="2"/>
</dbReference>
<dbReference type="SUPFAM" id="SSF141571">
    <property type="entry name" value="Pentapeptide repeat-like"/>
    <property type="match status" value="1"/>
</dbReference>
<reference evidence="1 2" key="1">
    <citation type="journal article" date="2015" name="Genome Announc.">
        <title>Genome Assemblies of Three Soil-Associated Devosia species: D. insulae, D. limi, and D. soli.</title>
        <authorList>
            <person name="Hassan Y.I."/>
            <person name="Lepp D."/>
            <person name="Zhou T."/>
        </authorList>
    </citation>
    <scope>NUCLEOTIDE SEQUENCE [LARGE SCALE GENOMIC DNA]</scope>
    <source>
        <strain evidence="1 2">DS-56</strain>
    </source>
</reference>
<dbReference type="Gene3D" id="2.160.20.80">
    <property type="entry name" value="E3 ubiquitin-protein ligase SopA"/>
    <property type="match status" value="2"/>
</dbReference>